<dbReference type="AlphaFoldDB" id="A0A7X3K6H6"/>
<accession>A0A7X3K6H6</accession>
<dbReference type="PROSITE" id="PS51296">
    <property type="entry name" value="RIESKE"/>
    <property type="match status" value="1"/>
</dbReference>
<evidence type="ECO:0000256" key="4">
    <source>
        <dbReference type="ARBA" id="ARBA00023014"/>
    </source>
</evidence>
<sequence length="147" mass="16138">MRRSCSCSSSATNGLRVGHHPERAVRRPVRPVPVSGTDVFLCRLVDVPDGGSRGFDPARTGQDTVVVVRRGERLYAWRDACPHHGGTPMAWRKDAYLNAARDRIVCAAHGAQFDIATGICTLGPCLGQRLQKVALDVRDNEIYLKET</sequence>
<feature type="region of interest" description="Disordered" evidence="5">
    <location>
        <begin position="1"/>
        <end position="22"/>
    </location>
</feature>
<feature type="domain" description="Rieske" evidence="6">
    <location>
        <begin position="39"/>
        <end position="144"/>
    </location>
</feature>
<evidence type="ECO:0000256" key="1">
    <source>
        <dbReference type="ARBA" id="ARBA00022714"/>
    </source>
</evidence>
<dbReference type="Gene3D" id="2.102.10.10">
    <property type="entry name" value="Rieske [2Fe-2S] iron-sulphur domain"/>
    <property type="match status" value="1"/>
</dbReference>
<evidence type="ECO:0000256" key="5">
    <source>
        <dbReference type="SAM" id="MobiDB-lite"/>
    </source>
</evidence>
<keyword evidence="1" id="KW-0001">2Fe-2S</keyword>
<name>A0A7X3K6H6_9BURK</name>
<reference evidence="7 8" key="1">
    <citation type="submission" date="2019-12" db="EMBL/GenBank/DDBJ databases">
        <authorList>
            <person name="Li C."/>
            <person name="Zhao J."/>
        </authorList>
    </citation>
    <scope>NUCLEOTIDE SEQUENCE [LARGE SCALE GENOMIC DNA]</scope>
    <source>
        <strain evidence="7 8">NEAU-DD11</strain>
    </source>
</reference>
<evidence type="ECO:0000256" key="2">
    <source>
        <dbReference type="ARBA" id="ARBA00022723"/>
    </source>
</evidence>
<dbReference type="SUPFAM" id="SSF50022">
    <property type="entry name" value="ISP domain"/>
    <property type="match status" value="1"/>
</dbReference>
<evidence type="ECO:0000256" key="3">
    <source>
        <dbReference type="ARBA" id="ARBA00023004"/>
    </source>
</evidence>
<organism evidence="7 8">
    <name type="scientific">Massilia cellulosiltytica</name>
    <dbReference type="NCBI Taxonomy" id="2683234"/>
    <lineage>
        <taxon>Bacteria</taxon>
        <taxon>Pseudomonadati</taxon>
        <taxon>Pseudomonadota</taxon>
        <taxon>Betaproteobacteria</taxon>
        <taxon>Burkholderiales</taxon>
        <taxon>Oxalobacteraceae</taxon>
        <taxon>Telluria group</taxon>
        <taxon>Massilia</taxon>
    </lineage>
</organism>
<dbReference type="CDD" id="cd03467">
    <property type="entry name" value="Rieske"/>
    <property type="match status" value="1"/>
</dbReference>
<dbReference type="InterPro" id="IPR017941">
    <property type="entry name" value="Rieske_2Fe-2S"/>
</dbReference>
<dbReference type="GO" id="GO:0051537">
    <property type="term" value="F:2 iron, 2 sulfur cluster binding"/>
    <property type="evidence" value="ECO:0007669"/>
    <property type="project" value="UniProtKB-KW"/>
</dbReference>
<dbReference type="Pfam" id="PF00355">
    <property type="entry name" value="Rieske"/>
    <property type="match status" value="1"/>
</dbReference>
<dbReference type="InterPro" id="IPR036922">
    <property type="entry name" value="Rieske_2Fe-2S_sf"/>
</dbReference>
<dbReference type="GO" id="GO:0046872">
    <property type="term" value="F:metal ion binding"/>
    <property type="evidence" value="ECO:0007669"/>
    <property type="project" value="UniProtKB-KW"/>
</dbReference>
<dbReference type="Proteomes" id="UP000443353">
    <property type="component" value="Unassembled WGS sequence"/>
</dbReference>
<feature type="compositionally biased region" description="Polar residues" evidence="5">
    <location>
        <begin position="1"/>
        <end position="13"/>
    </location>
</feature>
<keyword evidence="3" id="KW-0408">Iron</keyword>
<keyword evidence="8" id="KW-1185">Reference proteome</keyword>
<evidence type="ECO:0000259" key="6">
    <source>
        <dbReference type="PROSITE" id="PS51296"/>
    </source>
</evidence>
<protein>
    <submittedName>
        <fullName evidence="7">Rieske 2Fe-2S domain-containing protein</fullName>
    </submittedName>
</protein>
<dbReference type="EMBL" id="WSES01000002">
    <property type="protein sequence ID" value="MVW59884.1"/>
    <property type="molecule type" value="Genomic_DNA"/>
</dbReference>
<gene>
    <name evidence="7" type="ORF">GPY61_08060</name>
</gene>
<dbReference type="PANTHER" id="PTHR40261:SF1">
    <property type="entry name" value="RIESKE DOMAIN-CONTAINING PROTEIN"/>
    <property type="match status" value="1"/>
</dbReference>
<dbReference type="PANTHER" id="PTHR40261">
    <property type="match status" value="1"/>
</dbReference>
<evidence type="ECO:0000313" key="8">
    <source>
        <dbReference type="Proteomes" id="UP000443353"/>
    </source>
</evidence>
<evidence type="ECO:0000313" key="7">
    <source>
        <dbReference type="EMBL" id="MVW59884.1"/>
    </source>
</evidence>
<comment type="caution">
    <text evidence="7">The sequence shown here is derived from an EMBL/GenBank/DDBJ whole genome shotgun (WGS) entry which is preliminary data.</text>
</comment>
<keyword evidence="4" id="KW-0411">Iron-sulfur</keyword>
<keyword evidence="2" id="KW-0479">Metal-binding</keyword>
<proteinExistence type="predicted"/>